<dbReference type="Proteomes" id="UP000256913">
    <property type="component" value="Unassembled WGS sequence"/>
</dbReference>
<name>A0A3D9ZR16_9ACTN</name>
<gene>
    <name evidence="1" type="ORF">DFJ67_5110</name>
</gene>
<keyword evidence="2" id="KW-1185">Reference proteome</keyword>
<organism evidence="1 2">
    <name type="scientific">Asanoa ferruginea</name>
    <dbReference type="NCBI Taxonomy" id="53367"/>
    <lineage>
        <taxon>Bacteria</taxon>
        <taxon>Bacillati</taxon>
        <taxon>Actinomycetota</taxon>
        <taxon>Actinomycetes</taxon>
        <taxon>Micromonosporales</taxon>
        <taxon>Micromonosporaceae</taxon>
        <taxon>Asanoa</taxon>
    </lineage>
</organism>
<evidence type="ECO:0000313" key="1">
    <source>
        <dbReference type="EMBL" id="REF99084.1"/>
    </source>
</evidence>
<dbReference type="InterPro" id="IPR009784">
    <property type="entry name" value="DUF1349"/>
</dbReference>
<evidence type="ECO:0000313" key="2">
    <source>
        <dbReference type="Proteomes" id="UP000256913"/>
    </source>
</evidence>
<protein>
    <recommendedName>
        <fullName evidence="3">DUF1349 domain-containing protein</fullName>
    </recommendedName>
</protein>
<accession>A0A3D9ZR16</accession>
<dbReference type="PANTHER" id="PTHR35332">
    <property type="entry name" value="REGULATION OF ENOLASE PROTEIN 1"/>
    <property type="match status" value="1"/>
</dbReference>
<dbReference type="AlphaFoldDB" id="A0A3D9ZR16"/>
<dbReference type="PANTHER" id="PTHR35332:SF2">
    <property type="entry name" value="REGULATION OF ENOLASE PROTEIN 1"/>
    <property type="match status" value="1"/>
</dbReference>
<proteinExistence type="predicted"/>
<dbReference type="Gene3D" id="2.60.120.200">
    <property type="match status" value="1"/>
</dbReference>
<dbReference type="SUPFAM" id="SSF49899">
    <property type="entry name" value="Concanavalin A-like lectins/glucanases"/>
    <property type="match status" value="1"/>
</dbReference>
<reference evidence="1 2" key="1">
    <citation type="submission" date="2018-08" db="EMBL/GenBank/DDBJ databases">
        <title>Sequencing the genomes of 1000 actinobacteria strains.</title>
        <authorList>
            <person name="Klenk H.-P."/>
        </authorList>
    </citation>
    <scope>NUCLEOTIDE SEQUENCE [LARGE SCALE GENOMIC DNA]</scope>
    <source>
        <strain evidence="1 2">DSM 44099</strain>
    </source>
</reference>
<dbReference type="Pfam" id="PF07081">
    <property type="entry name" value="DUF1349"/>
    <property type="match status" value="1"/>
</dbReference>
<sequence length="195" mass="20984">MPFPLVPSAAELWQVDETTGAVTVSAQPRTDIFIDPAGSADPMLNAATLLGPAPAGDFQFSARVTVSFAATFDAGVLLVWLDERRWAKLCFEYSPAAEPMIVSVVCRGVADDANAFVVAGPSVWLRVSRLDRVYAYHASVDGETWQLIRVFKLDDETAGDRIGLEGQSPTGEGCGATFDELRFAPERLGDLRDGS</sequence>
<evidence type="ECO:0008006" key="3">
    <source>
        <dbReference type="Google" id="ProtNLM"/>
    </source>
</evidence>
<comment type="caution">
    <text evidence="1">The sequence shown here is derived from an EMBL/GenBank/DDBJ whole genome shotgun (WGS) entry which is preliminary data.</text>
</comment>
<dbReference type="InterPro" id="IPR013320">
    <property type="entry name" value="ConA-like_dom_sf"/>
</dbReference>
<dbReference type="EMBL" id="QUMQ01000001">
    <property type="protein sequence ID" value="REF99084.1"/>
    <property type="molecule type" value="Genomic_DNA"/>
</dbReference>